<dbReference type="Pfam" id="PF00348">
    <property type="entry name" value="polyprenyl_synt"/>
    <property type="match status" value="1"/>
</dbReference>
<dbReference type="PANTHER" id="PTHR12001:SF69">
    <property type="entry name" value="ALL TRANS-POLYPRENYL-DIPHOSPHATE SYNTHASE PDSS1"/>
    <property type="match status" value="1"/>
</dbReference>
<evidence type="ECO:0000256" key="4">
    <source>
        <dbReference type="ARBA" id="ARBA00022723"/>
    </source>
</evidence>
<sequence length="303" mass="35322">MIKSQLISMANAFVNEEFLEKNIKEYTSSYIDYKFNLSIEFAKITCIHFDIFRSNQDKTYKIKAMTIIELIILASDILDDLQDKDTPKDTPWYKVDDGQNQNIIIGLLLICLKKADDIGHEKDTKIIKKYINNYLLKSIGGQQMDLSNDLQNENDYIYMSYMKSGSLITIACFLGAGGNIDKQISEKIDKYANYLGLIYQLRNDLVDMKNGFIKSDLLFKKRTLPILYYLNTDDEAYRDIQDYYLNNSSDFDASMIHKDLLQEDALLYCSIVERIFIRKYQETIDQIDLSKKKKNILFDLLSN</sequence>
<evidence type="ECO:0000313" key="8">
    <source>
        <dbReference type="Proteomes" id="UP001597041"/>
    </source>
</evidence>
<comment type="caution">
    <text evidence="7">The sequence shown here is derived from an EMBL/GenBank/DDBJ whole genome shotgun (WGS) entry which is preliminary data.</text>
</comment>
<keyword evidence="8" id="KW-1185">Reference proteome</keyword>
<proteinExistence type="inferred from homology"/>
<evidence type="ECO:0000256" key="5">
    <source>
        <dbReference type="ARBA" id="ARBA00022842"/>
    </source>
</evidence>
<dbReference type="InterPro" id="IPR000092">
    <property type="entry name" value="Polyprenyl_synt"/>
</dbReference>
<name>A0ABW3NFE1_9BACI</name>
<dbReference type="EC" id="2.5.1.-" evidence="7"/>
<dbReference type="CDD" id="cd00867">
    <property type="entry name" value="Trans_IPPS"/>
    <property type="match status" value="1"/>
</dbReference>
<evidence type="ECO:0000256" key="1">
    <source>
        <dbReference type="ARBA" id="ARBA00001946"/>
    </source>
</evidence>
<evidence type="ECO:0000256" key="3">
    <source>
        <dbReference type="ARBA" id="ARBA00022679"/>
    </source>
</evidence>
<organism evidence="7 8">
    <name type="scientific">Oceanobacillus locisalsi</name>
    <dbReference type="NCBI Taxonomy" id="546107"/>
    <lineage>
        <taxon>Bacteria</taxon>
        <taxon>Bacillati</taxon>
        <taxon>Bacillota</taxon>
        <taxon>Bacilli</taxon>
        <taxon>Bacillales</taxon>
        <taxon>Bacillaceae</taxon>
        <taxon>Oceanobacillus</taxon>
    </lineage>
</organism>
<dbReference type="InterPro" id="IPR008949">
    <property type="entry name" value="Isoprenoid_synthase_dom_sf"/>
</dbReference>
<gene>
    <name evidence="7" type="ORF">ACFQ19_10160</name>
</gene>
<comment type="cofactor">
    <cofactor evidence="1">
        <name>Mg(2+)</name>
        <dbReference type="ChEBI" id="CHEBI:18420"/>
    </cofactor>
</comment>
<dbReference type="RefSeq" id="WP_379591969.1">
    <property type="nucleotide sequence ID" value="NZ_JBHTKK010000011.1"/>
</dbReference>
<dbReference type="SFLD" id="SFLDS00005">
    <property type="entry name" value="Isoprenoid_Synthase_Type_I"/>
    <property type="match status" value="1"/>
</dbReference>
<protein>
    <submittedName>
        <fullName evidence="7">Polyprenyl synthetase family protein</fullName>
        <ecNumber evidence="7">2.5.1.-</ecNumber>
    </submittedName>
</protein>
<evidence type="ECO:0000256" key="2">
    <source>
        <dbReference type="ARBA" id="ARBA00006706"/>
    </source>
</evidence>
<dbReference type="Gene3D" id="1.10.600.10">
    <property type="entry name" value="Farnesyl Diphosphate Synthase"/>
    <property type="match status" value="1"/>
</dbReference>
<keyword evidence="5" id="KW-0460">Magnesium</keyword>
<dbReference type="InterPro" id="IPR033965">
    <property type="entry name" value="ComQ"/>
</dbReference>
<accession>A0ABW3NFE1</accession>
<dbReference type="Proteomes" id="UP001597041">
    <property type="component" value="Unassembled WGS sequence"/>
</dbReference>
<comment type="similarity">
    <text evidence="2 6">Belongs to the FPP/GGPP synthase family.</text>
</comment>
<keyword evidence="4" id="KW-0479">Metal-binding</keyword>
<dbReference type="SUPFAM" id="SSF48576">
    <property type="entry name" value="Terpenoid synthases"/>
    <property type="match status" value="1"/>
</dbReference>
<dbReference type="GO" id="GO:0016740">
    <property type="term" value="F:transferase activity"/>
    <property type="evidence" value="ECO:0007669"/>
    <property type="project" value="UniProtKB-KW"/>
</dbReference>
<dbReference type="EMBL" id="JBHTKK010000011">
    <property type="protein sequence ID" value="MFD1066387.1"/>
    <property type="molecule type" value="Genomic_DNA"/>
</dbReference>
<evidence type="ECO:0000313" key="7">
    <source>
        <dbReference type="EMBL" id="MFD1066387.1"/>
    </source>
</evidence>
<reference evidence="8" key="1">
    <citation type="journal article" date="2019" name="Int. J. Syst. Evol. Microbiol.">
        <title>The Global Catalogue of Microorganisms (GCM) 10K type strain sequencing project: providing services to taxonomists for standard genome sequencing and annotation.</title>
        <authorList>
            <consortium name="The Broad Institute Genomics Platform"/>
            <consortium name="The Broad Institute Genome Sequencing Center for Infectious Disease"/>
            <person name="Wu L."/>
            <person name="Ma J."/>
        </authorList>
    </citation>
    <scope>NUCLEOTIDE SEQUENCE [LARGE SCALE GENOMIC DNA]</scope>
    <source>
        <strain evidence="8">CCUG 56608</strain>
    </source>
</reference>
<evidence type="ECO:0000256" key="6">
    <source>
        <dbReference type="RuleBase" id="RU004466"/>
    </source>
</evidence>
<keyword evidence="3 6" id="KW-0808">Transferase</keyword>
<dbReference type="SFLD" id="SFLDG01211">
    <property type="entry name" value="Competence_Regulatory_Protein"/>
    <property type="match status" value="1"/>
</dbReference>
<dbReference type="PANTHER" id="PTHR12001">
    <property type="entry name" value="GERANYLGERANYL PYROPHOSPHATE SYNTHASE"/>
    <property type="match status" value="1"/>
</dbReference>